<sequence length="395" mass="44764">MACECFCGIVKTLLAVDLRIALGLKKQTYPLNEWAEQYHEDAVDPEIEILDAHHHLFDFLNHDKGLPAPKFIRKLWYMQDGLHFTRAIGAQMPSLPHSFGWRLPMFPPYMGEDLMKDIKGNGKGHKVVGTIYMECGWKTPGVEPCMEAVAEADMVTEVHAKYPLLCGGIVAFVDLRLGKDVEPALIHYKKNPLVKGIRHGLAYTGHPLIADAGHCDANTAYDPKFREGFALLAKYGFVFDSWLFHPQIAPLADLAEAFPDTTIVCDHMGYPLGLNEWKIEEVFPEWKALMVRLAKCPNVMVKIGGFGMRWPNFGFDERPTPASSDEIAAAWKPYVLHTLEVFGVDRCMMESNFPMDKISCNYTVCFNALKKCVRDYSLEDRKKLFQGNARRVYKL</sequence>
<organism evidence="3 4">
    <name type="scientific">Symbiodinium natans</name>
    <dbReference type="NCBI Taxonomy" id="878477"/>
    <lineage>
        <taxon>Eukaryota</taxon>
        <taxon>Sar</taxon>
        <taxon>Alveolata</taxon>
        <taxon>Dinophyceae</taxon>
        <taxon>Suessiales</taxon>
        <taxon>Symbiodiniaceae</taxon>
        <taxon>Symbiodinium</taxon>
    </lineage>
</organism>
<keyword evidence="4" id="KW-1185">Reference proteome</keyword>
<evidence type="ECO:0000313" key="3">
    <source>
        <dbReference type="EMBL" id="CAE7511676.1"/>
    </source>
</evidence>
<dbReference type="GO" id="GO:0016787">
    <property type="term" value="F:hydrolase activity"/>
    <property type="evidence" value="ECO:0007669"/>
    <property type="project" value="InterPro"/>
</dbReference>
<name>A0A812TAG0_9DINO</name>
<dbReference type="PANTHER" id="PTHR43569">
    <property type="entry name" value="AMIDOHYDROLASE"/>
    <property type="match status" value="1"/>
</dbReference>
<comment type="caution">
    <text evidence="3">The sequence shown here is derived from an EMBL/GenBank/DDBJ whole genome shotgun (WGS) entry which is preliminary data.</text>
</comment>
<evidence type="ECO:0000313" key="4">
    <source>
        <dbReference type="Proteomes" id="UP000604046"/>
    </source>
</evidence>
<accession>A0A812TAG0</accession>
<dbReference type="AlphaFoldDB" id="A0A812TAG0"/>
<dbReference type="OrthoDB" id="2135488at2759"/>
<dbReference type="EMBL" id="CAJNDS010002524">
    <property type="protein sequence ID" value="CAE7511676.1"/>
    <property type="molecule type" value="Genomic_DNA"/>
</dbReference>
<reference evidence="3" key="1">
    <citation type="submission" date="2021-02" db="EMBL/GenBank/DDBJ databases">
        <authorList>
            <person name="Dougan E. K."/>
            <person name="Rhodes N."/>
            <person name="Thang M."/>
            <person name="Chan C."/>
        </authorList>
    </citation>
    <scope>NUCLEOTIDE SEQUENCE</scope>
</reference>
<dbReference type="SUPFAM" id="SSF51556">
    <property type="entry name" value="Metallo-dependent hydrolases"/>
    <property type="match status" value="1"/>
</dbReference>
<dbReference type="PANTHER" id="PTHR43569:SF1">
    <property type="entry name" value="BLL3371 PROTEIN"/>
    <property type="match status" value="1"/>
</dbReference>
<dbReference type="InterPro" id="IPR052350">
    <property type="entry name" value="Metallo-dep_Lactonases"/>
</dbReference>
<dbReference type="Gene3D" id="3.20.20.140">
    <property type="entry name" value="Metal-dependent hydrolases"/>
    <property type="match status" value="1"/>
</dbReference>
<feature type="domain" description="Amidohydrolase-related" evidence="2">
    <location>
        <begin position="142"/>
        <end position="395"/>
    </location>
</feature>
<comment type="similarity">
    <text evidence="1">Belongs to the metallo-dependent hydrolases superfamily.</text>
</comment>
<dbReference type="InterPro" id="IPR006680">
    <property type="entry name" value="Amidohydro-rel"/>
</dbReference>
<proteinExistence type="inferred from homology"/>
<gene>
    <name evidence="3" type="ORF">SNAT2548_LOCUS28645</name>
</gene>
<dbReference type="Proteomes" id="UP000604046">
    <property type="component" value="Unassembled WGS sequence"/>
</dbReference>
<evidence type="ECO:0000259" key="2">
    <source>
        <dbReference type="Pfam" id="PF04909"/>
    </source>
</evidence>
<dbReference type="Pfam" id="PF04909">
    <property type="entry name" value="Amidohydro_2"/>
    <property type="match status" value="1"/>
</dbReference>
<protein>
    <recommendedName>
        <fullName evidence="2">Amidohydrolase-related domain-containing protein</fullName>
    </recommendedName>
</protein>
<evidence type="ECO:0000256" key="1">
    <source>
        <dbReference type="ARBA" id="ARBA00038310"/>
    </source>
</evidence>
<dbReference type="InterPro" id="IPR032466">
    <property type="entry name" value="Metal_Hydrolase"/>
</dbReference>